<sequence>MTVVGPVADRSELILGRIKARRWQIAFTYFLTLLENGFTLVYPWAIGLAINGLITDAHEMIAPLVVIWITHIAVGGLRQVYDTNLFSRLYASIASDIVMVQKAQGEEVSEISARVDMAYEIADFMEEDVPRIMAAMAGLLGGVAMLFFYDLVAGAIMAFLLVPVGIINAVMGSKALRFSRNFNNEFERQVDIIDEGRRRPVLLHFGRLAQWRIRLSNADAASWTLAEGLALIATVLVLFQVASQPGVLAGTIFASIAYVLRVIESMDEIPGTVQNVMHLIDIRSRISNADKAD</sequence>
<gene>
    <name evidence="7" type="ORF">GTQ45_08475</name>
</gene>
<evidence type="ECO:0000313" key="7">
    <source>
        <dbReference type="EMBL" id="NBG95767.1"/>
    </source>
</evidence>
<dbReference type="InterPro" id="IPR011527">
    <property type="entry name" value="ABC1_TM_dom"/>
</dbReference>
<proteinExistence type="predicted"/>
<evidence type="ECO:0000256" key="2">
    <source>
        <dbReference type="ARBA" id="ARBA00022692"/>
    </source>
</evidence>
<feature type="domain" description="ABC transmembrane type-1" evidence="6">
    <location>
        <begin position="121"/>
        <end position="278"/>
    </location>
</feature>
<dbReference type="GO" id="GO:0140359">
    <property type="term" value="F:ABC-type transporter activity"/>
    <property type="evidence" value="ECO:0007669"/>
    <property type="project" value="InterPro"/>
</dbReference>
<evidence type="ECO:0000256" key="1">
    <source>
        <dbReference type="ARBA" id="ARBA00004651"/>
    </source>
</evidence>
<keyword evidence="3 5" id="KW-1133">Transmembrane helix</keyword>
<dbReference type="Proteomes" id="UP000470384">
    <property type="component" value="Unassembled WGS sequence"/>
</dbReference>
<evidence type="ECO:0000256" key="5">
    <source>
        <dbReference type="SAM" id="Phobius"/>
    </source>
</evidence>
<protein>
    <recommendedName>
        <fullName evidence="6">ABC transmembrane type-1 domain-containing protein</fullName>
    </recommendedName>
</protein>
<feature type="transmembrane region" description="Helical" evidence="5">
    <location>
        <begin position="132"/>
        <end position="149"/>
    </location>
</feature>
<feature type="transmembrane region" description="Helical" evidence="5">
    <location>
        <begin position="60"/>
        <end position="81"/>
    </location>
</feature>
<feature type="transmembrane region" description="Helical" evidence="5">
    <location>
        <begin position="245"/>
        <end position="263"/>
    </location>
</feature>
<dbReference type="InterPro" id="IPR036640">
    <property type="entry name" value="ABC1_TM_sf"/>
</dbReference>
<dbReference type="OrthoDB" id="8443255at2"/>
<dbReference type="GeneID" id="300654469"/>
<dbReference type="GO" id="GO:0005886">
    <property type="term" value="C:plasma membrane"/>
    <property type="evidence" value="ECO:0007669"/>
    <property type="project" value="UniProtKB-SubCell"/>
</dbReference>
<accession>A0A845QBA1</accession>
<dbReference type="Gene3D" id="1.20.1560.10">
    <property type="entry name" value="ABC transporter type 1, transmembrane domain"/>
    <property type="match status" value="1"/>
</dbReference>
<evidence type="ECO:0000259" key="6">
    <source>
        <dbReference type="PROSITE" id="PS50929"/>
    </source>
</evidence>
<dbReference type="Pfam" id="PF13748">
    <property type="entry name" value="ABC_membrane_3"/>
    <property type="match status" value="1"/>
</dbReference>
<dbReference type="AlphaFoldDB" id="A0A845QBA1"/>
<comment type="subcellular location">
    <subcellularLocation>
        <location evidence="1">Cell membrane</location>
        <topology evidence="1">Multi-pass membrane protein</topology>
    </subcellularLocation>
</comment>
<evidence type="ECO:0000256" key="3">
    <source>
        <dbReference type="ARBA" id="ARBA00022989"/>
    </source>
</evidence>
<reference evidence="7 8" key="1">
    <citation type="journal article" date="2016" name="Int. J. Syst. Evol. Microbiol.">
        <title>Pyruvatibacter mobilis gen. nov., sp. nov., a marine bacterium from the culture broth of Picochlorum sp. 122.</title>
        <authorList>
            <person name="Wang G."/>
            <person name="Tang M."/>
            <person name="Wu H."/>
            <person name="Dai S."/>
            <person name="Li T."/>
            <person name="Chen C."/>
            <person name="He H."/>
            <person name="Fan J."/>
            <person name="Xiang W."/>
            <person name="Li X."/>
        </authorList>
    </citation>
    <scope>NUCLEOTIDE SEQUENCE [LARGE SCALE GENOMIC DNA]</scope>
    <source>
        <strain evidence="7 8">GYP-11</strain>
    </source>
</reference>
<dbReference type="GO" id="GO:0005524">
    <property type="term" value="F:ATP binding"/>
    <property type="evidence" value="ECO:0007669"/>
    <property type="project" value="InterPro"/>
</dbReference>
<feature type="transmembrane region" description="Helical" evidence="5">
    <location>
        <begin position="220"/>
        <end position="239"/>
    </location>
</feature>
<dbReference type="EMBL" id="WXYQ01000006">
    <property type="protein sequence ID" value="NBG95767.1"/>
    <property type="molecule type" value="Genomic_DNA"/>
</dbReference>
<keyword evidence="2 5" id="KW-0812">Transmembrane</keyword>
<comment type="caution">
    <text evidence="7">The sequence shown here is derived from an EMBL/GenBank/DDBJ whole genome shotgun (WGS) entry which is preliminary data.</text>
</comment>
<feature type="transmembrane region" description="Helical" evidence="5">
    <location>
        <begin position="27"/>
        <end position="54"/>
    </location>
</feature>
<dbReference type="PROSITE" id="PS50929">
    <property type="entry name" value="ABC_TM1F"/>
    <property type="match status" value="1"/>
</dbReference>
<evidence type="ECO:0000313" key="8">
    <source>
        <dbReference type="Proteomes" id="UP000470384"/>
    </source>
</evidence>
<feature type="transmembrane region" description="Helical" evidence="5">
    <location>
        <begin position="155"/>
        <end position="172"/>
    </location>
</feature>
<evidence type="ECO:0000256" key="4">
    <source>
        <dbReference type="ARBA" id="ARBA00023136"/>
    </source>
</evidence>
<keyword evidence="4 5" id="KW-0472">Membrane</keyword>
<dbReference type="RefSeq" id="WP_027837700.1">
    <property type="nucleotide sequence ID" value="NZ_BMHN01000001.1"/>
</dbReference>
<name>A0A845QBA1_9HYPH</name>
<keyword evidence="8" id="KW-1185">Reference proteome</keyword>
<dbReference type="SUPFAM" id="SSF90123">
    <property type="entry name" value="ABC transporter transmembrane region"/>
    <property type="match status" value="1"/>
</dbReference>
<organism evidence="7 8">
    <name type="scientific">Pyruvatibacter mobilis</name>
    <dbReference type="NCBI Taxonomy" id="1712261"/>
    <lineage>
        <taxon>Bacteria</taxon>
        <taxon>Pseudomonadati</taxon>
        <taxon>Pseudomonadota</taxon>
        <taxon>Alphaproteobacteria</taxon>
        <taxon>Hyphomicrobiales</taxon>
        <taxon>Parvibaculaceae</taxon>
        <taxon>Pyruvatibacter</taxon>
    </lineage>
</organism>